<feature type="compositionally biased region" description="Low complexity" evidence="1">
    <location>
        <begin position="376"/>
        <end position="391"/>
    </location>
</feature>
<feature type="compositionally biased region" description="Basic residues" evidence="1">
    <location>
        <begin position="1"/>
        <end position="12"/>
    </location>
</feature>
<reference evidence="2 3" key="1">
    <citation type="journal article" date="2014" name="BMC Genomics">
        <title>Genome sequencing of four Aureobasidium pullulans varieties: biotechnological potential, stress tolerance, and description of new species.</title>
        <authorList>
            <person name="Gostin Ar C."/>
            <person name="Ohm R.A."/>
            <person name="Kogej T."/>
            <person name="Sonjak S."/>
            <person name="Turk M."/>
            <person name="Zajc J."/>
            <person name="Zalar P."/>
            <person name="Grube M."/>
            <person name="Sun H."/>
            <person name="Han J."/>
            <person name="Sharma A."/>
            <person name="Chiniquy J."/>
            <person name="Ngan C.Y."/>
            <person name="Lipzen A."/>
            <person name="Barry K."/>
            <person name="Grigoriev I.V."/>
            <person name="Gunde-Cimerman N."/>
        </authorList>
    </citation>
    <scope>NUCLEOTIDE SEQUENCE [LARGE SCALE GENOMIC DNA]</scope>
    <source>
        <strain evidence="2 3">EXF-2481</strain>
    </source>
</reference>
<feature type="compositionally biased region" description="Basic and acidic residues" evidence="1">
    <location>
        <begin position="50"/>
        <end position="66"/>
    </location>
</feature>
<evidence type="ECO:0008006" key="4">
    <source>
        <dbReference type="Google" id="ProtNLM"/>
    </source>
</evidence>
<feature type="region of interest" description="Disordered" evidence="1">
    <location>
        <begin position="630"/>
        <end position="801"/>
    </location>
</feature>
<dbReference type="OrthoDB" id="3936142at2759"/>
<dbReference type="AlphaFoldDB" id="A0A074Y7R0"/>
<feature type="compositionally biased region" description="Basic and acidic residues" evidence="1">
    <location>
        <begin position="656"/>
        <end position="684"/>
    </location>
</feature>
<name>A0A074Y7R0_AURSE</name>
<feature type="region of interest" description="Disordered" evidence="1">
    <location>
        <begin position="819"/>
        <end position="838"/>
    </location>
</feature>
<dbReference type="HOGENOM" id="CLU_347783_0_0_1"/>
<dbReference type="GeneID" id="25369855"/>
<dbReference type="EMBL" id="KL584764">
    <property type="protein sequence ID" value="KEQ93823.1"/>
    <property type="molecule type" value="Genomic_DNA"/>
</dbReference>
<feature type="region of interest" description="Disordered" evidence="1">
    <location>
        <begin position="1"/>
        <end position="110"/>
    </location>
</feature>
<proteinExistence type="predicted"/>
<keyword evidence="3" id="KW-1185">Reference proteome</keyword>
<feature type="compositionally biased region" description="Basic and acidic residues" evidence="1">
    <location>
        <begin position="33"/>
        <end position="43"/>
    </location>
</feature>
<sequence>MPPKKAGKKGKKANSANDKKSPPKGVARPAAKTAKDDKRKRDDDNDEEADSGRRTKKSDTRVRDFSPEAAKINRVKEYLSARIKDLGFKVEPVEGHEPDDEDEEEPEDDWNSIGRLRKRCDDRLDDIEEAIRAVGRELYDGLDLPERQSDETRHDKRQKQFDQDALDKEIEPLVDKRRLAPSKNFPDGRRYKTAKQLGDMAKHLSELLATELLRRRVQHPNDVSRFAHPSKRIRKQGQETEATGEDPQETRPLEQQWDKHGLTLRELLDLYNQQGHVGQAIARDDLLKRCKQYGLSTVGDLWDLERGILLYELANKQRMYGLSRDAINAVITAIGDLRAPTSSDAAGGAAGDGDDDSDDTGGSFGDLEKSKGALGKGSPCKGSPGKKAPGKGAPGKRSPDKGAQAKGAQAKGAQAKGAQAKGARGYNTKGKPNTRSNKAIDLVAEDTVLIERPQLTVTDGGQSQIFTQANVRGTGNRCMWHAVQLAWLGSQTGVGNRQTNAIRYPVNMRVRQLWAAVMGSDDNPARRARRDLYQNIQANSLLSQDGSLQKRINNMAMGDLDMLQVVADALDVEIFTYTPAHLDDGSVAWHRYVRGQQQTDPARQIHIANYLSAVHWTALTPVGTTSNITLPALPQGNREPIPGVGPPNPIPRLRPGHADNTDLRPQDQRDDPEDGHVARLSKDEDKEDDRMEEDEQVEDDDGDGGNDNDGRDDGPPDNQDDQGNGGADTSAAPAAARRQSSSRARSTRSASNAPARPQRTRENGASRSPFQKLARRRARTKSKTRSRGSSHPAGVRKTKKKVKALRKIFPNFDTAMSSPQVTAGAIRSPFRRSTFASL</sequence>
<evidence type="ECO:0000313" key="2">
    <source>
        <dbReference type="EMBL" id="KEQ93823.1"/>
    </source>
</evidence>
<organism evidence="2 3">
    <name type="scientific">Aureobasidium subglaciale (strain EXF-2481)</name>
    <name type="common">Aureobasidium pullulans var. subglaciale</name>
    <dbReference type="NCBI Taxonomy" id="1043005"/>
    <lineage>
        <taxon>Eukaryota</taxon>
        <taxon>Fungi</taxon>
        <taxon>Dikarya</taxon>
        <taxon>Ascomycota</taxon>
        <taxon>Pezizomycotina</taxon>
        <taxon>Dothideomycetes</taxon>
        <taxon>Dothideomycetidae</taxon>
        <taxon>Dothideales</taxon>
        <taxon>Saccotheciaceae</taxon>
        <taxon>Aureobasidium</taxon>
    </lineage>
</organism>
<gene>
    <name evidence="2" type="ORF">AUEXF2481DRAFT_6399</name>
</gene>
<dbReference type="RefSeq" id="XP_013342206.1">
    <property type="nucleotide sequence ID" value="XM_013486752.1"/>
</dbReference>
<feature type="region of interest" description="Disordered" evidence="1">
    <location>
        <begin position="339"/>
        <end position="439"/>
    </location>
</feature>
<feature type="compositionally biased region" description="Low complexity" evidence="1">
    <location>
        <begin position="730"/>
        <end position="757"/>
    </location>
</feature>
<protein>
    <recommendedName>
        <fullName evidence="4">OTU domain-containing protein</fullName>
    </recommendedName>
</protein>
<feature type="compositionally biased region" description="Basic residues" evidence="1">
    <location>
        <begin position="773"/>
        <end position="801"/>
    </location>
</feature>
<evidence type="ECO:0000256" key="1">
    <source>
        <dbReference type="SAM" id="MobiDB-lite"/>
    </source>
</evidence>
<feature type="compositionally biased region" description="Pro residues" evidence="1">
    <location>
        <begin position="643"/>
        <end position="652"/>
    </location>
</feature>
<feature type="compositionally biased region" description="Basic and acidic residues" evidence="1">
    <location>
        <begin position="74"/>
        <end position="96"/>
    </location>
</feature>
<feature type="compositionally biased region" description="Low complexity" evidence="1">
    <location>
        <begin position="401"/>
        <end position="423"/>
    </location>
</feature>
<dbReference type="OMA" id="ETHEQND"/>
<accession>A0A074Y7R0</accession>
<feature type="compositionally biased region" description="Acidic residues" evidence="1">
    <location>
        <begin position="97"/>
        <end position="110"/>
    </location>
</feature>
<feature type="compositionally biased region" description="Acidic residues" evidence="1">
    <location>
        <begin position="685"/>
        <end position="706"/>
    </location>
</feature>
<feature type="region of interest" description="Disordered" evidence="1">
    <location>
        <begin position="139"/>
        <end position="167"/>
    </location>
</feature>
<dbReference type="Proteomes" id="UP000030641">
    <property type="component" value="Unassembled WGS sequence"/>
</dbReference>
<dbReference type="InParanoid" id="A0A074Y7R0"/>
<feature type="region of interest" description="Disordered" evidence="1">
    <location>
        <begin position="226"/>
        <end position="254"/>
    </location>
</feature>
<evidence type="ECO:0000313" key="3">
    <source>
        <dbReference type="Proteomes" id="UP000030641"/>
    </source>
</evidence>